<dbReference type="AlphaFoldDB" id="A0A2A2K9C0"/>
<proteinExistence type="inferred from homology"/>
<dbReference type="PANTHER" id="PTHR11486">
    <property type="entry name" value="FIBROBLAST GROWTH FACTOR"/>
    <property type="match status" value="1"/>
</dbReference>
<protein>
    <recommendedName>
        <fullName evidence="4">Fibroblast growth factor</fullName>
    </recommendedName>
</protein>
<comment type="similarity">
    <text evidence="1">Belongs to the heparin-binding growth factors family.</text>
</comment>
<dbReference type="CDD" id="cd23307">
    <property type="entry name" value="beta-trefoil_FGF8-like"/>
    <property type="match status" value="1"/>
</dbReference>
<dbReference type="STRING" id="2018661.A0A2A2K9C0"/>
<reference evidence="2 3" key="1">
    <citation type="journal article" date="2017" name="Curr. Biol.">
        <title>Genome architecture and evolution of a unichromosomal asexual nematode.</title>
        <authorList>
            <person name="Fradin H."/>
            <person name="Zegar C."/>
            <person name="Gutwein M."/>
            <person name="Lucas J."/>
            <person name="Kovtun M."/>
            <person name="Corcoran D."/>
            <person name="Baugh L.R."/>
            <person name="Kiontke K."/>
            <person name="Gunsalus K."/>
            <person name="Fitch D.H."/>
            <person name="Piano F."/>
        </authorList>
    </citation>
    <scope>NUCLEOTIDE SEQUENCE [LARGE SCALE GENOMIC DNA]</scope>
    <source>
        <strain evidence="2">PF1309</strain>
    </source>
</reference>
<dbReference type="InterPro" id="IPR002209">
    <property type="entry name" value="Fibroblast_GF_fam"/>
</dbReference>
<dbReference type="InterPro" id="IPR008996">
    <property type="entry name" value="IL1/FGF"/>
</dbReference>
<sequence>MMLLICYNIRFSECLVEVEGETHWQLHNQCSQGMLQTYMGHVNARGKEEHACLTEFRVQVNREGAFQLQHAQSRRYLCFNRRSRITLRLSGNTTRCFFHERISDNGYSFIESAWKSGLFLGFNSRGRFQDPATFAFRQKCFNWMKFERYVSADEKIPCDKRKHEPHQPKKIETHPFNDRHLRQIMRESVLSSLRPVAEPEGENINFDGSSKFIVKLTAYRSL</sequence>
<gene>
    <name evidence="2" type="ORF">WR25_19395</name>
</gene>
<dbReference type="Proteomes" id="UP000218231">
    <property type="component" value="Unassembled WGS sequence"/>
</dbReference>
<evidence type="ECO:0000256" key="1">
    <source>
        <dbReference type="ARBA" id="ARBA00007936"/>
    </source>
</evidence>
<keyword evidence="3" id="KW-1185">Reference proteome</keyword>
<evidence type="ECO:0008006" key="4">
    <source>
        <dbReference type="Google" id="ProtNLM"/>
    </source>
</evidence>
<name>A0A2A2K9C0_9BILA</name>
<evidence type="ECO:0000313" key="2">
    <source>
        <dbReference type="EMBL" id="PAV70502.1"/>
    </source>
</evidence>
<comment type="caution">
    <text evidence="2">The sequence shown here is derived from an EMBL/GenBank/DDBJ whole genome shotgun (WGS) entry which is preliminary data.</text>
</comment>
<dbReference type="Gene3D" id="2.80.10.50">
    <property type="match status" value="1"/>
</dbReference>
<dbReference type="GO" id="GO:0008083">
    <property type="term" value="F:growth factor activity"/>
    <property type="evidence" value="ECO:0007669"/>
    <property type="project" value="InterPro"/>
</dbReference>
<organism evidence="2 3">
    <name type="scientific">Diploscapter pachys</name>
    <dbReference type="NCBI Taxonomy" id="2018661"/>
    <lineage>
        <taxon>Eukaryota</taxon>
        <taxon>Metazoa</taxon>
        <taxon>Ecdysozoa</taxon>
        <taxon>Nematoda</taxon>
        <taxon>Chromadorea</taxon>
        <taxon>Rhabditida</taxon>
        <taxon>Rhabditina</taxon>
        <taxon>Rhabditomorpha</taxon>
        <taxon>Rhabditoidea</taxon>
        <taxon>Rhabditidae</taxon>
        <taxon>Diploscapter</taxon>
    </lineage>
</organism>
<dbReference type="Pfam" id="PF00167">
    <property type="entry name" value="FGF"/>
    <property type="match status" value="1"/>
</dbReference>
<accession>A0A2A2K9C0</accession>
<evidence type="ECO:0000313" key="3">
    <source>
        <dbReference type="Proteomes" id="UP000218231"/>
    </source>
</evidence>
<dbReference type="SMART" id="SM00442">
    <property type="entry name" value="FGF"/>
    <property type="match status" value="1"/>
</dbReference>
<dbReference type="EMBL" id="LIAE01009275">
    <property type="protein sequence ID" value="PAV70502.1"/>
    <property type="molecule type" value="Genomic_DNA"/>
</dbReference>
<dbReference type="OrthoDB" id="5988014at2759"/>
<dbReference type="SUPFAM" id="SSF50353">
    <property type="entry name" value="Cytokine"/>
    <property type="match status" value="1"/>
</dbReference>